<keyword evidence="1" id="KW-1133">Transmembrane helix</keyword>
<dbReference type="Proteomes" id="UP000604737">
    <property type="component" value="Unassembled WGS sequence"/>
</dbReference>
<keyword evidence="3" id="KW-1185">Reference proteome</keyword>
<feature type="transmembrane region" description="Helical" evidence="1">
    <location>
        <begin position="35"/>
        <end position="54"/>
    </location>
</feature>
<dbReference type="EMBL" id="BMYO01000007">
    <property type="protein sequence ID" value="GHD66010.1"/>
    <property type="molecule type" value="Genomic_DNA"/>
</dbReference>
<keyword evidence="1" id="KW-0472">Membrane</keyword>
<feature type="transmembrane region" description="Helical" evidence="1">
    <location>
        <begin position="12"/>
        <end position="29"/>
    </location>
</feature>
<sequence>MDDLRQRRRLRLLALLGPLLHLGMLLRFADGLTPFAAGLYLWLCAPYAVAAWLMRSRPAGDRRHTFTLGSPLPGVAYALACLLADASMLYSVFYLSRSSTAAIGLLFIPLWDLLLVGPLAALLASLVVRVRQRRRA</sequence>
<dbReference type="RefSeq" id="WP_189461472.1">
    <property type="nucleotide sequence ID" value="NZ_BMYO01000007.1"/>
</dbReference>
<evidence type="ECO:0000313" key="2">
    <source>
        <dbReference type="EMBL" id="GHD66010.1"/>
    </source>
</evidence>
<reference evidence="3" key="1">
    <citation type="journal article" date="2019" name="Int. J. Syst. Evol. Microbiol.">
        <title>The Global Catalogue of Microorganisms (GCM) 10K type strain sequencing project: providing services to taxonomists for standard genome sequencing and annotation.</title>
        <authorList>
            <consortium name="The Broad Institute Genomics Platform"/>
            <consortium name="The Broad Institute Genome Sequencing Center for Infectious Disease"/>
            <person name="Wu L."/>
            <person name="Ma J."/>
        </authorList>
    </citation>
    <scope>NUCLEOTIDE SEQUENCE [LARGE SCALE GENOMIC DNA]</scope>
    <source>
        <strain evidence="3">KCTC 23701</strain>
    </source>
</reference>
<accession>A0ABQ3H1S3</accession>
<feature type="transmembrane region" description="Helical" evidence="1">
    <location>
        <begin position="75"/>
        <end position="95"/>
    </location>
</feature>
<organism evidence="2 3">
    <name type="scientific">Jeongeupia chitinilytica</name>
    <dbReference type="NCBI Taxonomy" id="1041641"/>
    <lineage>
        <taxon>Bacteria</taxon>
        <taxon>Pseudomonadati</taxon>
        <taxon>Pseudomonadota</taxon>
        <taxon>Betaproteobacteria</taxon>
        <taxon>Neisseriales</taxon>
        <taxon>Chitinibacteraceae</taxon>
        <taxon>Jeongeupia</taxon>
    </lineage>
</organism>
<gene>
    <name evidence="2" type="ORF">GCM10007350_27520</name>
</gene>
<proteinExistence type="predicted"/>
<protein>
    <submittedName>
        <fullName evidence="2">Uncharacterized protein</fullName>
    </submittedName>
</protein>
<name>A0ABQ3H1S3_9NEIS</name>
<comment type="caution">
    <text evidence="2">The sequence shown here is derived from an EMBL/GenBank/DDBJ whole genome shotgun (WGS) entry which is preliminary data.</text>
</comment>
<evidence type="ECO:0000313" key="3">
    <source>
        <dbReference type="Proteomes" id="UP000604737"/>
    </source>
</evidence>
<evidence type="ECO:0000256" key="1">
    <source>
        <dbReference type="SAM" id="Phobius"/>
    </source>
</evidence>
<feature type="transmembrane region" description="Helical" evidence="1">
    <location>
        <begin position="101"/>
        <end position="128"/>
    </location>
</feature>
<keyword evidence="1" id="KW-0812">Transmembrane</keyword>